<dbReference type="InterPro" id="IPR005559">
    <property type="entry name" value="CG-1_dom"/>
</dbReference>
<dbReference type="Gene3D" id="1.20.5.190">
    <property type="match status" value="1"/>
</dbReference>
<feature type="repeat" description="ANK" evidence="15">
    <location>
        <begin position="773"/>
        <end position="805"/>
    </location>
</feature>
<gene>
    <name evidence="18" type="ORF">HS088_TW03G00124</name>
</gene>
<dbReference type="GO" id="GO:0006357">
    <property type="term" value="P:regulation of transcription by RNA polymerase II"/>
    <property type="evidence" value="ECO:0007669"/>
    <property type="project" value="TreeGrafter"/>
</dbReference>
<dbReference type="SMART" id="SM00015">
    <property type="entry name" value="IQ"/>
    <property type="match status" value="2"/>
</dbReference>
<dbReference type="PROSITE" id="PS50297">
    <property type="entry name" value="ANK_REP_REGION"/>
    <property type="match status" value="1"/>
</dbReference>
<keyword evidence="13" id="KW-0804">Transcription</keyword>
<keyword evidence="6" id="KW-0112">Calmodulin-binding</keyword>
<evidence type="ECO:0000256" key="15">
    <source>
        <dbReference type="PROSITE-ProRule" id="PRU00023"/>
    </source>
</evidence>
<dbReference type="InterPro" id="IPR000048">
    <property type="entry name" value="IQ_motif_EF-hand-BS"/>
</dbReference>
<dbReference type="FunFam" id="1.20.5.190:FF:000003">
    <property type="entry name" value="Calmodulin-binding transcription activator 2"/>
    <property type="match status" value="1"/>
</dbReference>
<dbReference type="AlphaFoldDB" id="A0A7J7DU28"/>
<dbReference type="EMBL" id="JAAARO010000003">
    <property type="protein sequence ID" value="KAF5749799.1"/>
    <property type="molecule type" value="Genomic_DNA"/>
</dbReference>
<organism evidence="18 19">
    <name type="scientific">Tripterygium wilfordii</name>
    <name type="common">Thunder God vine</name>
    <dbReference type="NCBI Taxonomy" id="458696"/>
    <lineage>
        <taxon>Eukaryota</taxon>
        <taxon>Viridiplantae</taxon>
        <taxon>Streptophyta</taxon>
        <taxon>Embryophyta</taxon>
        <taxon>Tracheophyta</taxon>
        <taxon>Spermatophyta</taxon>
        <taxon>Magnoliopsida</taxon>
        <taxon>eudicotyledons</taxon>
        <taxon>Gunneridae</taxon>
        <taxon>Pentapetalae</taxon>
        <taxon>rosids</taxon>
        <taxon>fabids</taxon>
        <taxon>Celastrales</taxon>
        <taxon>Celastraceae</taxon>
        <taxon>Tripterygium</taxon>
    </lineage>
</organism>
<dbReference type="PANTHER" id="PTHR23335">
    <property type="entry name" value="CALMODULIN-BINDING TRANSCRIPTION ACTIVATOR CAMTA"/>
    <property type="match status" value="1"/>
</dbReference>
<evidence type="ECO:0000256" key="10">
    <source>
        <dbReference type="ARBA" id="ARBA00023054"/>
    </source>
</evidence>
<feature type="region of interest" description="Disordered" evidence="16">
    <location>
        <begin position="185"/>
        <end position="225"/>
    </location>
</feature>
<dbReference type="InterPro" id="IPR013783">
    <property type="entry name" value="Ig-like_fold"/>
</dbReference>
<dbReference type="Proteomes" id="UP000593562">
    <property type="component" value="Unassembled WGS sequence"/>
</dbReference>
<dbReference type="Pfam" id="PF00612">
    <property type="entry name" value="IQ"/>
    <property type="match status" value="2"/>
</dbReference>
<evidence type="ECO:0000256" key="9">
    <source>
        <dbReference type="ARBA" id="ARBA00023043"/>
    </source>
</evidence>
<name>A0A7J7DU28_TRIWF</name>
<dbReference type="Gene3D" id="1.25.40.20">
    <property type="entry name" value="Ankyrin repeat-containing domain"/>
    <property type="match status" value="1"/>
</dbReference>
<keyword evidence="4" id="KW-0677">Repeat</keyword>
<keyword evidence="14" id="KW-0539">Nucleus</keyword>
<dbReference type="InterPro" id="IPR036770">
    <property type="entry name" value="Ankyrin_rpt-contain_sf"/>
</dbReference>
<evidence type="ECO:0000256" key="8">
    <source>
        <dbReference type="ARBA" id="ARBA00023016"/>
    </source>
</evidence>
<keyword evidence="9 15" id="KW-0040">ANK repeat</keyword>
<evidence type="ECO:0000256" key="1">
    <source>
        <dbReference type="ARBA" id="ARBA00004123"/>
    </source>
</evidence>
<keyword evidence="11" id="KW-0238">DNA-binding</keyword>
<dbReference type="FunCoup" id="A0A7J7DU28">
    <property type="interactions" value="1921"/>
</dbReference>
<evidence type="ECO:0000256" key="6">
    <source>
        <dbReference type="ARBA" id="ARBA00022860"/>
    </source>
</evidence>
<dbReference type="SUPFAM" id="SSF81296">
    <property type="entry name" value="E set domains"/>
    <property type="match status" value="1"/>
</dbReference>
<dbReference type="InterPro" id="IPR027417">
    <property type="entry name" value="P-loop_NTPase"/>
</dbReference>
<evidence type="ECO:0000313" key="18">
    <source>
        <dbReference type="EMBL" id="KAF5749799.1"/>
    </source>
</evidence>
<evidence type="ECO:0000256" key="13">
    <source>
        <dbReference type="ARBA" id="ARBA00023163"/>
    </source>
</evidence>
<dbReference type="GO" id="GO:0003712">
    <property type="term" value="F:transcription coregulator activity"/>
    <property type="evidence" value="ECO:0007669"/>
    <property type="project" value="TreeGrafter"/>
</dbReference>
<dbReference type="GO" id="GO:0005516">
    <property type="term" value="F:calmodulin binding"/>
    <property type="evidence" value="ECO:0007669"/>
    <property type="project" value="UniProtKB-KW"/>
</dbReference>
<protein>
    <recommendedName>
        <fullName evidence="17">CG-1 domain-containing protein</fullName>
    </recommendedName>
</protein>
<dbReference type="PROSITE" id="PS50088">
    <property type="entry name" value="ANK_REPEAT"/>
    <property type="match status" value="1"/>
</dbReference>
<evidence type="ECO:0000256" key="2">
    <source>
        <dbReference type="ARBA" id="ARBA00008267"/>
    </source>
</evidence>
<dbReference type="GO" id="GO:0005634">
    <property type="term" value="C:nucleus"/>
    <property type="evidence" value="ECO:0007669"/>
    <property type="project" value="UniProtKB-SubCell"/>
</dbReference>
<evidence type="ECO:0000313" key="19">
    <source>
        <dbReference type="Proteomes" id="UP000593562"/>
    </source>
</evidence>
<dbReference type="PROSITE" id="PS50096">
    <property type="entry name" value="IQ"/>
    <property type="match status" value="2"/>
</dbReference>
<proteinExistence type="inferred from homology"/>
<keyword evidence="12" id="KW-0010">Activator</keyword>
<evidence type="ECO:0000256" key="11">
    <source>
        <dbReference type="ARBA" id="ARBA00023125"/>
    </source>
</evidence>
<dbReference type="PANTHER" id="PTHR23335:SF30">
    <property type="entry name" value="CALMODULIN-BINDING TRANSCRIPTION ACTIVATOR 3"/>
    <property type="match status" value="1"/>
</dbReference>
<dbReference type="OrthoDB" id="407555at2759"/>
<feature type="compositionally biased region" description="Polar residues" evidence="16">
    <location>
        <begin position="203"/>
        <end position="216"/>
    </location>
</feature>
<accession>A0A7J7DU28</accession>
<feature type="compositionally biased region" description="Basic and acidic residues" evidence="16">
    <location>
        <begin position="1027"/>
        <end position="1047"/>
    </location>
</feature>
<dbReference type="FunFam" id="2.60.40.10:FF:000314">
    <property type="entry name" value="Calmodulin-binding transcription activator 2"/>
    <property type="match status" value="1"/>
</dbReference>
<keyword evidence="5" id="KW-0106">Calcium</keyword>
<comment type="similarity">
    <text evidence="2">Belongs to the CAMTA family.</text>
</comment>
<comment type="caution">
    <text evidence="18">The sequence shown here is derived from an EMBL/GenBank/DDBJ whole genome shotgun (WGS) entry which is preliminary data.</text>
</comment>
<dbReference type="SUPFAM" id="SSF52540">
    <property type="entry name" value="P-loop containing nucleoside triphosphate hydrolases"/>
    <property type="match status" value="1"/>
</dbReference>
<evidence type="ECO:0000256" key="5">
    <source>
        <dbReference type="ARBA" id="ARBA00022837"/>
    </source>
</evidence>
<dbReference type="InterPro" id="IPR002110">
    <property type="entry name" value="Ankyrin_rpt"/>
</dbReference>
<dbReference type="GO" id="GO:0009409">
    <property type="term" value="P:response to cold"/>
    <property type="evidence" value="ECO:0007669"/>
    <property type="project" value="UniProtKB-ARBA"/>
</dbReference>
<evidence type="ECO:0000256" key="12">
    <source>
        <dbReference type="ARBA" id="ARBA00023159"/>
    </source>
</evidence>
<evidence type="ECO:0000256" key="7">
    <source>
        <dbReference type="ARBA" id="ARBA00023015"/>
    </source>
</evidence>
<feature type="region of interest" description="Disordered" evidence="16">
    <location>
        <begin position="1019"/>
        <end position="1047"/>
    </location>
</feature>
<keyword evidence="3" id="KW-0597">Phosphoprotein</keyword>
<dbReference type="Pfam" id="PF12796">
    <property type="entry name" value="Ank_2"/>
    <property type="match status" value="1"/>
</dbReference>
<dbReference type="InParanoid" id="A0A7J7DU28"/>
<dbReference type="Gene3D" id="2.60.40.10">
    <property type="entry name" value="Immunoglobulins"/>
    <property type="match status" value="1"/>
</dbReference>
<comment type="subcellular location">
    <subcellularLocation>
        <location evidence="1">Nucleus</location>
    </subcellularLocation>
</comment>
<feature type="domain" description="CG-1" evidence="17">
    <location>
        <begin position="34"/>
        <end position="160"/>
    </location>
</feature>
<reference evidence="18 19" key="1">
    <citation type="journal article" date="2020" name="Nat. Commun.">
        <title>Genome of Tripterygium wilfordii and identification of cytochrome P450 involved in triptolide biosynthesis.</title>
        <authorList>
            <person name="Tu L."/>
            <person name="Su P."/>
            <person name="Zhang Z."/>
            <person name="Gao L."/>
            <person name="Wang J."/>
            <person name="Hu T."/>
            <person name="Zhou J."/>
            <person name="Zhang Y."/>
            <person name="Zhao Y."/>
            <person name="Liu Y."/>
            <person name="Song Y."/>
            <person name="Tong Y."/>
            <person name="Lu Y."/>
            <person name="Yang J."/>
            <person name="Xu C."/>
            <person name="Jia M."/>
            <person name="Peters R.J."/>
            <person name="Huang L."/>
            <person name="Gao W."/>
        </authorList>
    </citation>
    <scope>NUCLEOTIDE SEQUENCE [LARGE SCALE GENOMIC DNA]</scope>
    <source>
        <strain evidence="19">cv. XIE 37</strain>
        <tissue evidence="18">Leaf</tissue>
    </source>
</reference>
<evidence type="ECO:0000256" key="16">
    <source>
        <dbReference type="SAM" id="MobiDB-lite"/>
    </source>
</evidence>
<dbReference type="SUPFAM" id="SSF48403">
    <property type="entry name" value="Ankyrin repeat"/>
    <property type="match status" value="1"/>
</dbReference>
<keyword evidence="8" id="KW-0346">Stress response</keyword>
<keyword evidence="19" id="KW-1185">Reference proteome</keyword>
<dbReference type="SMART" id="SM01076">
    <property type="entry name" value="CG-1"/>
    <property type="match status" value="1"/>
</dbReference>
<dbReference type="InterPro" id="IPR014756">
    <property type="entry name" value="Ig_E-set"/>
</dbReference>
<keyword evidence="7" id="KW-0805">Transcription regulation</keyword>
<evidence type="ECO:0000256" key="4">
    <source>
        <dbReference type="ARBA" id="ARBA00022737"/>
    </source>
</evidence>
<dbReference type="PROSITE" id="PS51437">
    <property type="entry name" value="CG_1"/>
    <property type="match status" value="1"/>
</dbReference>
<evidence type="ECO:0000256" key="14">
    <source>
        <dbReference type="ARBA" id="ARBA00023242"/>
    </source>
</evidence>
<evidence type="ECO:0000256" key="3">
    <source>
        <dbReference type="ARBA" id="ARBA00022553"/>
    </source>
</evidence>
<dbReference type="GO" id="GO:0003690">
    <property type="term" value="F:double-stranded DNA binding"/>
    <property type="evidence" value="ECO:0007669"/>
    <property type="project" value="TreeGrafter"/>
</dbReference>
<dbReference type="Pfam" id="PF03859">
    <property type="entry name" value="CG-1"/>
    <property type="match status" value="1"/>
</dbReference>
<evidence type="ECO:0000259" key="17">
    <source>
        <dbReference type="PROSITE" id="PS51437"/>
    </source>
</evidence>
<sequence length="1120" mass="125812">MCADFEIRVTETVNNKRQQMAETRRHSLGNQLDIEQILLEAEHRWLRPAEICEILQNYKKFGIAPEPPKIPPSGSLFLFDRKVLRYFRKDGHNWRKKKDGKTVKEAHERLKAGSIDVLHCYYAHGEENENFQRRSYWMLEEELSHIVFVHYLEVKGTRTNFNRIQDTNKASLYCQETKELMPISEIDSSRSTTSCRNNDHGPSLTTDMASQNSVQASEYEDAESAYNHQGTSRFHSFLEVQQPGLEKIGAELSDCYIPASSSGNLSNSGLDFLSLAQVDKVEDSHAAGLAYGSRKNIDFSSWDDALHNCNLATESLSFQQSATESHTVDAFHKPKSQISGQHWARNFGESWELDNRPQLQDGWQVSESDGLHLSKAPVDHSLQLQSAYDGTPSLHEEQVNNVNLIDSPELCDTPSDNQRGYCMHDDLQMQHLNSQSELLQSSVLQSNATLEGESNHSSSLEHHVLVGSETEVLKKLDSFNRWMSKELGDVNESHTQASSGMYWDTLEGENAIDDTSIAPQACLETDMLSPSVSQDQLFSIIDFSPNWAYVGSKVKVLITGRFLKGQLEIQNYKWSCMFGEMEVPLEIVAEGVFRCHSPLHGAGRVPFYVTSSNRLACSEVREFEYRVDHIPDVNTADNCGNRTIDNLSIRFGKLLCLSCFCPPKFDSSCIGKMPQFNQSLLALKEDNDEWSQMLKLTSEGFPLEEVKNQLLQKLLKDRLHVWLVQKVVEGGKGPCVLDEDGQGALHFSAALGYDWALEPIIVAGVNVNFRDVNGWTALHWAALYGREHTVAFLISKGAAPGALTDPTPKYPAGRTPADLASASGHKGIAGYLAESALSTHLSSLNLGVQHGNAAEHSGTTAVQTVSERSATPVSDGDLQYGLSLKDSLAAVRNATQAAARIHQVFRVQSFQKKQLKEYSDNKFGMPDEQALSCLVVKTQKRGQQDEPVHMAAVRIQNKFRSWKGRKEFLVIRERIVKIQAHVRGHQVRKNYRKIIWSVGIMEKIILRWRRKGSGLRGFKQESLTEGTGKRDSSSKEDDSDFLKEGRKQTEERLQKALARVKSMVQYPEARDQYRRLLNVFADIQETKVISDQVEEATDFDDNLIDLDALPGDDTVMSTAS</sequence>
<dbReference type="SMART" id="SM00248">
    <property type="entry name" value="ANK"/>
    <property type="match status" value="2"/>
</dbReference>
<keyword evidence="10" id="KW-0175">Coiled coil</keyword>